<dbReference type="OrthoDB" id="9805604at2"/>
<feature type="binding site" evidence="12">
    <location>
        <position position="19"/>
    </location>
    <ligand>
        <name>Mg(2+)</name>
        <dbReference type="ChEBI" id="CHEBI:18420"/>
    </ligand>
</feature>
<evidence type="ECO:0000256" key="12">
    <source>
        <dbReference type="PIRSR" id="PIRSR006118-2"/>
    </source>
</evidence>
<comment type="function">
    <text evidence="11">Catalyzes the hydrolysis of 3-deoxy-D-manno-octulosonate 8-phosphate (KDO 8-P) to 3-deoxy-D-manno-octulosonate (KDO) and inorganic phosphate.</text>
</comment>
<evidence type="ECO:0000313" key="14">
    <source>
        <dbReference type="Proteomes" id="UP000241736"/>
    </source>
</evidence>
<feature type="binding site" evidence="12">
    <location>
        <position position="112"/>
    </location>
    <ligand>
        <name>Mg(2+)</name>
        <dbReference type="ChEBI" id="CHEBI:18420"/>
    </ligand>
</feature>
<keyword evidence="8 11" id="KW-0378">Hydrolase</keyword>
<dbReference type="InterPro" id="IPR036412">
    <property type="entry name" value="HAD-like_sf"/>
</dbReference>
<dbReference type="SUPFAM" id="SSF56784">
    <property type="entry name" value="HAD-like"/>
    <property type="match status" value="1"/>
</dbReference>
<dbReference type="Proteomes" id="UP000241736">
    <property type="component" value="Unassembled WGS sequence"/>
</dbReference>
<keyword evidence="7 11" id="KW-0479">Metal-binding</keyword>
<dbReference type="GO" id="GO:0009103">
    <property type="term" value="P:lipopolysaccharide biosynthetic process"/>
    <property type="evidence" value="ECO:0007669"/>
    <property type="project" value="UniProtKB-UniRule"/>
</dbReference>
<evidence type="ECO:0000256" key="2">
    <source>
        <dbReference type="ARBA" id="ARBA00001946"/>
    </source>
</evidence>
<gene>
    <name evidence="13" type="ORF">C6N40_01940</name>
</gene>
<dbReference type="PIRSF" id="PIRSF006118">
    <property type="entry name" value="KDO8-P_Ptase"/>
    <property type="match status" value="1"/>
</dbReference>
<evidence type="ECO:0000256" key="1">
    <source>
        <dbReference type="ARBA" id="ARBA00000898"/>
    </source>
</evidence>
<reference evidence="13 14" key="1">
    <citation type="submission" date="2018-03" db="EMBL/GenBank/DDBJ databases">
        <title>Arenimonas caeni sp. nov., isolated from activated sludge.</title>
        <authorList>
            <person name="Liu H."/>
        </authorList>
    </citation>
    <scope>NUCLEOTIDE SEQUENCE [LARGE SCALE GENOMIC DNA]</scope>
    <source>
        <strain evidence="14">z29</strain>
    </source>
</reference>
<proteinExistence type="inferred from homology"/>
<dbReference type="SFLD" id="SFLDS00003">
    <property type="entry name" value="Haloacid_Dehalogenase"/>
    <property type="match status" value="1"/>
</dbReference>
<evidence type="ECO:0000256" key="4">
    <source>
        <dbReference type="ARBA" id="ARBA00011881"/>
    </source>
</evidence>
<organism evidence="13 14">
    <name type="scientific">Arenimonas caeni</name>
    <dbReference type="NCBI Taxonomy" id="2058085"/>
    <lineage>
        <taxon>Bacteria</taxon>
        <taxon>Pseudomonadati</taxon>
        <taxon>Pseudomonadota</taxon>
        <taxon>Gammaproteobacteria</taxon>
        <taxon>Lysobacterales</taxon>
        <taxon>Lysobacteraceae</taxon>
        <taxon>Arenimonas</taxon>
    </lineage>
</organism>
<comment type="caution">
    <text evidence="13">The sequence shown here is derived from an EMBL/GenBank/DDBJ whole genome shotgun (WGS) entry which is preliminary data.</text>
</comment>
<dbReference type="InterPro" id="IPR010023">
    <property type="entry name" value="KdsC_fam"/>
</dbReference>
<dbReference type="Pfam" id="PF08282">
    <property type="entry name" value="Hydrolase_3"/>
    <property type="match status" value="1"/>
</dbReference>
<evidence type="ECO:0000256" key="8">
    <source>
        <dbReference type="ARBA" id="ARBA00022801"/>
    </source>
</evidence>
<evidence type="ECO:0000256" key="7">
    <source>
        <dbReference type="ARBA" id="ARBA00022723"/>
    </source>
</evidence>
<comment type="cofactor">
    <cofactor evidence="2 11 12">
        <name>Mg(2+)</name>
        <dbReference type="ChEBI" id="CHEBI:18420"/>
    </cofactor>
</comment>
<dbReference type="InterPro" id="IPR050793">
    <property type="entry name" value="CMP-NeuNAc_synthase"/>
</dbReference>
<evidence type="ECO:0000256" key="5">
    <source>
        <dbReference type="ARBA" id="ARBA00013066"/>
    </source>
</evidence>
<comment type="catalytic activity">
    <reaction evidence="1 11">
        <text>3-deoxy-alpha-D-manno-2-octulosonate-8-phosphate + H2O = 3-deoxy-alpha-D-manno-oct-2-ulosonate + phosphate</text>
        <dbReference type="Rhea" id="RHEA:11500"/>
        <dbReference type="ChEBI" id="CHEBI:15377"/>
        <dbReference type="ChEBI" id="CHEBI:43474"/>
        <dbReference type="ChEBI" id="CHEBI:85985"/>
        <dbReference type="ChEBI" id="CHEBI:85986"/>
        <dbReference type="EC" id="3.1.3.45"/>
    </reaction>
</comment>
<evidence type="ECO:0000256" key="11">
    <source>
        <dbReference type="PIRNR" id="PIRNR006118"/>
    </source>
</evidence>
<name>A0A2P6MBR4_9GAMM</name>
<feature type="binding site" evidence="12">
    <location>
        <position position="21"/>
    </location>
    <ligand>
        <name>substrate</name>
    </ligand>
</feature>
<dbReference type="RefSeq" id="WP_106989314.1">
    <property type="nucleotide sequence ID" value="NZ_JAVEVW010000104.1"/>
</dbReference>
<dbReference type="PANTHER" id="PTHR21485">
    <property type="entry name" value="HAD SUPERFAMILY MEMBERS CMAS AND KDSC"/>
    <property type="match status" value="1"/>
</dbReference>
<accession>A0A2P6MBR4</accession>
<dbReference type="InterPro" id="IPR023214">
    <property type="entry name" value="HAD_sf"/>
</dbReference>
<dbReference type="GO" id="GO:0008781">
    <property type="term" value="F:N-acylneuraminate cytidylyltransferase activity"/>
    <property type="evidence" value="ECO:0007669"/>
    <property type="project" value="TreeGrafter"/>
</dbReference>
<evidence type="ECO:0000256" key="10">
    <source>
        <dbReference type="ARBA" id="ARBA00031051"/>
    </source>
</evidence>
<evidence type="ECO:0000256" key="9">
    <source>
        <dbReference type="ARBA" id="ARBA00022842"/>
    </source>
</evidence>
<comment type="subunit">
    <text evidence="4 11">Homotetramer.</text>
</comment>
<dbReference type="EMBL" id="PVLF01000002">
    <property type="protein sequence ID" value="PRH83435.1"/>
    <property type="molecule type" value="Genomic_DNA"/>
</dbReference>
<keyword evidence="11" id="KW-0448">Lipopolysaccharide biosynthesis</keyword>
<dbReference type="EC" id="3.1.3.45" evidence="5 11"/>
<dbReference type="PANTHER" id="PTHR21485:SF3">
    <property type="entry name" value="N-ACYLNEURAMINATE CYTIDYLYLTRANSFERASE"/>
    <property type="match status" value="1"/>
</dbReference>
<dbReference type="SFLD" id="SFLDG01138">
    <property type="entry name" value="C1.6.2:_Deoxy-d-mannose-octulo"/>
    <property type="match status" value="1"/>
</dbReference>
<sequence>MSPEELNQRASRIRLLCLDVDGTLTDGRLVYDGEGRETKAFHVLDGLGMQLLEEHGVTVALVTARRSAAVQARARDLGLQHVHTGVKDKAATVRMLCASLGLAANEVAHMGDDLPDLPALGLAGLAAAPANAHPWVAERVHFVTALRGGQGAVRELCDLILVAQGHRAAVLERFGAA</sequence>
<evidence type="ECO:0000256" key="6">
    <source>
        <dbReference type="ARBA" id="ARBA00020092"/>
    </source>
</evidence>
<evidence type="ECO:0000313" key="13">
    <source>
        <dbReference type="EMBL" id="PRH83435.1"/>
    </source>
</evidence>
<dbReference type="GO" id="GO:0046872">
    <property type="term" value="F:metal ion binding"/>
    <property type="evidence" value="ECO:0007669"/>
    <property type="project" value="UniProtKB-UniRule"/>
</dbReference>
<dbReference type="CDD" id="cd01630">
    <property type="entry name" value="HAD_KDO-like"/>
    <property type="match status" value="1"/>
</dbReference>
<keyword evidence="9 11" id="KW-0460">Magnesium</keyword>
<dbReference type="GO" id="GO:0019143">
    <property type="term" value="F:3-deoxy-manno-octulosonate-8-phosphatase activity"/>
    <property type="evidence" value="ECO:0007669"/>
    <property type="project" value="UniProtKB-UniRule"/>
</dbReference>
<protein>
    <recommendedName>
        <fullName evidence="6 11">3-deoxy-D-manno-octulosonate 8-phosphate phosphatase KdsC</fullName>
        <ecNumber evidence="5 11">3.1.3.45</ecNumber>
    </recommendedName>
    <alternativeName>
        <fullName evidence="10 11">KDO 8-P phosphatase</fullName>
    </alternativeName>
</protein>
<keyword evidence="14" id="KW-1185">Reference proteome</keyword>
<evidence type="ECO:0000256" key="3">
    <source>
        <dbReference type="ARBA" id="ARBA00005893"/>
    </source>
</evidence>
<dbReference type="SFLD" id="SFLDG01136">
    <property type="entry name" value="C1.6:_Phosphoserine_Phosphatas"/>
    <property type="match status" value="1"/>
</dbReference>
<dbReference type="FunFam" id="3.40.50.1000:FF:000029">
    <property type="entry name" value="3-deoxy-D-manno-octulosonate 8-phosphate phosphatase KdsC"/>
    <property type="match status" value="1"/>
</dbReference>
<comment type="similarity">
    <text evidence="3 11">Belongs to the KdsC family.</text>
</comment>
<dbReference type="AlphaFoldDB" id="A0A2P6MBR4"/>
<dbReference type="NCBIfam" id="TIGR01670">
    <property type="entry name" value="KdsC-phosphatas"/>
    <property type="match status" value="1"/>
</dbReference>
<dbReference type="Gene3D" id="3.40.50.1000">
    <property type="entry name" value="HAD superfamily/HAD-like"/>
    <property type="match status" value="1"/>
</dbReference>